<proteinExistence type="predicted"/>
<dbReference type="AlphaFoldDB" id="A0A6H2DMN6"/>
<dbReference type="Pfam" id="PF06676">
    <property type="entry name" value="DUF1178"/>
    <property type="match status" value="1"/>
</dbReference>
<gene>
    <name evidence="2" type="ORF">HF685_06260</name>
</gene>
<dbReference type="InterPro" id="IPR009562">
    <property type="entry name" value="DUF1178"/>
</dbReference>
<feature type="region of interest" description="Disordered" evidence="1">
    <location>
        <begin position="66"/>
        <end position="86"/>
    </location>
</feature>
<reference evidence="2 3" key="1">
    <citation type="submission" date="2020-04" db="EMBL/GenBank/DDBJ databases">
        <title>Genome sequence for Sphingorhabdus sp. strain M1.</title>
        <authorList>
            <person name="Park S.-J."/>
        </authorList>
    </citation>
    <scope>NUCLEOTIDE SEQUENCE [LARGE SCALE GENOMIC DNA]</scope>
    <source>
        <strain evidence="2 3">JK6</strain>
    </source>
</reference>
<dbReference type="PIRSF" id="PIRSF032131">
    <property type="entry name" value="UCP032131"/>
    <property type="match status" value="1"/>
</dbReference>
<protein>
    <submittedName>
        <fullName evidence="2">DUF1178 family protein</fullName>
    </submittedName>
</protein>
<evidence type="ECO:0000256" key="1">
    <source>
        <dbReference type="SAM" id="MobiDB-lite"/>
    </source>
</evidence>
<name>A0A6H2DMN6_9SPHN</name>
<dbReference type="EMBL" id="CP051217">
    <property type="protein sequence ID" value="QJB68926.1"/>
    <property type="molecule type" value="Genomic_DNA"/>
</dbReference>
<accession>A0A6H2DMN6</accession>
<sequence>MIVFDLICGNAGHGFEGWFGSSSDYEDQRTRGLIACPLCGSTAVEKAVMAPNVGLKSNQTSAIATKTSASAAPEASAPTEMEPMSNAVQVPPEYKELLIKLAKAQEKILEKSEWVGREFAETARAIHYGEMKEKQVHGEASPDEAAALEDEGIAVAPLPMPYIPPKNKN</sequence>
<evidence type="ECO:0000313" key="3">
    <source>
        <dbReference type="Proteomes" id="UP000501600"/>
    </source>
</evidence>
<organism evidence="2 3">
    <name type="scientific">Parasphingorhabdus halotolerans</name>
    <dbReference type="NCBI Taxonomy" id="2725558"/>
    <lineage>
        <taxon>Bacteria</taxon>
        <taxon>Pseudomonadati</taxon>
        <taxon>Pseudomonadota</taxon>
        <taxon>Alphaproteobacteria</taxon>
        <taxon>Sphingomonadales</taxon>
        <taxon>Sphingomonadaceae</taxon>
        <taxon>Parasphingorhabdus</taxon>
    </lineage>
</organism>
<dbReference type="KEGG" id="phao:HF685_06260"/>
<dbReference type="RefSeq" id="WP_168818768.1">
    <property type="nucleotide sequence ID" value="NZ_CP051217.1"/>
</dbReference>
<keyword evidence="3" id="KW-1185">Reference proteome</keyword>
<dbReference type="Proteomes" id="UP000501600">
    <property type="component" value="Chromosome"/>
</dbReference>
<evidence type="ECO:0000313" key="2">
    <source>
        <dbReference type="EMBL" id="QJB68926.1"/>
    </source>
</evidence>
<feature type="compositionally biased region" description="Low complexity" evidence="1">
    <location>
        <begin position="66"/>
        <end position="83"/>
    </location>
</feature>